<feature type="compositionally biased region" description="Polar residues" evidence="1">
    <location>
        <begin position="68"/>
        <end position="84"/>
    </location>
</feature>
<evidence type="ECO:0000313" key="3">
    <source>
        <dbReference type="EMBL" id="KNC79582.1"/>
    </source>
</evidence>
<sequence length="105" mass="11182">MAGLFDADIMSGSNGYMVPVAIVVSISVFTVLFIIRKLSSTAAVKESESEATSTMSTEQPVVAASEVPTPTTTVTQASPQVKSKAQQHRQRTSMALDDIPVHDKK</sequence>
<keyword evidence="4" id="KW-1185">Reference proteome</keyword>
<name>A0A0L0FS24_9EUKA</name>
<dbReference type="Proteomes" id="UP000054560">
    <property type="component" value="Unassembled WGS sequence"/>
</dbReference>
<feature type="region of interest" description="Disordered" evidence="1">
    <location>
        <begin position="45"/>
        <end position="105"/>
    </location>
</feature>
<dbReference type="AlphaFoldDB" id="A0A0L0FS24"/>
<proteinExistence type="predicted"/>
<protein>
    <submittedName>
        <fullName evidence="3">Uncharacterized protein</fullName>
    </submittedName>
</protein>
<gene>
    <name evidence="3" type="ORF">SARC_08030</name>
</gene>
<feature type="transmembrane region" description="Helical" evidence="2">
    <location>
        <begin position="16"/>
        <end position="35"/>
    </location>
</feature>
<evidence type="ECO:0000256" key="1">
    <source>
        <dbReference type="SAM" id="MobiDB-lite"/>
    </source>
</evidence>
<reference evidence="3 4" key="1">
    <citation type="submission" date="2011-02" db="EMBL/GenBank/DDBJ databases">
        <title>The Genome Sequence of Sphaeroforma arctica JP610.</title>
        <authorList>
            <consortium name="The Broad Institute Genome Sequencing Platform"/>
            <person name="Russ C."/>
            <person name="Cuomo C."/>
            <person name="Young S.K."/>
            <person name="Zeng Q."/>
            <person name="Gargeya S."/>
            <person name="Alvarado L."/>
            <person name="Berlin A."/>
            <person name="Chapman S.B."/>
            <person name="Chen Z."/>
            <person name="Freedman E."/>
            <person name="Gellesch M."/>
            <person name="Goldberg J."/>
            <person name="Griggs A."/>
            <person name="Gujja S."/>
            <person name="Heilman E."/>
            <person name="Heiman D."/>
            <person name="Howarth C."/>
            <person name="Mehta T."/>
            <person name="Neiman D."/>
            <person name="Pearson M."/>
            <person name="Roberts A."/>
            <person name="Saif S."/>
            <person name="Shea T."/>
            <person name="Shenoy N."/>
            <person name="Sisk P."/>
            <person name="Stolte C."/>
            <person name="Sykes S."/>
            <person name="White J."/>
            <person name="Yandava C."/>
            <person name="Burger G."/>
            <person name="Gray M.W."/>
            <person name="Holland P.W.H."/>
            <person name="King N."/>
            <person name="Lang F.B.F."/>
            <person name="Roger A.J."/>
            <person name="Ruiz-Trillo I."/>
            <person name="Haas B."/>
            <person name="Nusbaum C."/>
            <person name="Birren B."/>
        </authorList>
    </citation>
    <scope>NUCLEOTIDE SEQUENCE [LARGE SCALE GENOMIC DNA]</scope>
    <source>
        <strain evidence="3 4">JP610</strain>
    </source>
</reference>
<dbReference type="RefSeq" id="XP_014153484.1">
    <property type="nucleotide sequence ID" value="XM_014298009.1"/>
</dbReference>
<accession>A0A0L0FS24</accession>
<keyword evidence="2" id="KW-1133">Transmembrane helix</keyword>
<evidence type="ECO:0000256" key="2">
    <source>
        <dbReference type="SAM" id="Phobius"/>
    </source>
</evidence>
<keyword evidence="2" id="KW-0472">Membrane</keyword>
<evidence type="ECO:0000313" key="4">
    <source>
        <dbReference type="Proteomes" id="UP000054560"/>
    </source>
</evidence>
<dbReference type="EMBL" id="KQ242279">
    <property type="protein sequence ID" value="KNC79582.1"/>
    <property type="molecule type" value="Genomic_DNA"/>
</dbReference>
<organism evidence="3 4">
    <name type="scientific">Sphaeroforma arctica JP610</name>
    <dbReference type="NCBI Taxonomy" id="667725"/>
    <lineage>
        <taxon>Eukaryota</taxon>
        <taxon>Ichthyosporea</taxon>
        <taxon>Ichthyophonida</taxon>
        <taxon>Sphaeroforma</taxon>
    </lineage>
</organism>
<keyword evidence="2" id="KW-0812">Transmembrane</keyword>
<dbReference type="GeneID" id="25908534"/>